<organism evidence="2 3">
    <name type="scientific">Streptomyces nojiriensis</name>
    <dbReference type="NCBI Taxonomy" id="66374"/>
    <lineage>
        <taxon>Bacteria</taxon>
        <taxon>Bacillati</taxon>
        <taxon>Actinomycetota</taxon>
        <taxon>Actinomycetes</taxon>
        <taxon>Kitasatosporales</taxon>
        <taxon>Streptomycetaceae</taxon>
        <taxon>Streptomyces</taxon>
    </lineage>
</organism>
<gene>
    <name evidence="2" type="ORF">Snoj_40080</name>
</gene>
<sequence length="214" mass="22384">MKLLPQLSRPDGPGSTGTGWGTHMSGTESTIETEREAAPGDGRNRKRLKATAVVLAGLGFVIGGSLLAPDPEPSGWVAEPASSKPLHSGPGPTVEQVTADLEAATAAAGLGPAAPPRPLLVPGCLAAWESYEHVGDARWAALLDGLTSRRWQLTERLKRPPTVASSLTKGTWHLLVMHEKRPGTREHLSLLATNSTPACEQAFEQAQAAGTQAV</sequence>
<accession>A0ABQ3SPM6</accession>
<proteinExistence type="predicted"/>
<dbReference type="Proteomes" id="UP000613974">
    <property type="component" value="Unassembled WGS sequence"/>
</dbReference>
<evidence type="ECO:0000313" key="2">
    <source>
        <dbReference type="EMBL" id="GHI70090.1"/>
    </source>
</evidence>
<protein>
    <recommendedName>
        <fullName evidence="4">Secreted protein</fullName>
    </recommendedName>
</protein>
<name>A0ABQ3SPM6_9ACTN</name>
<feature type="region of interest" description="Disordered" evidence="1">
    <location>
        <begin position="72"/>
        <end position="93"/>
    </location>
</feature>
<reference evidence="3" key="1">
    <citation type="submission" date="2023-07" db="EMBL/GenBank/DDBJ databases">
        <title>Whole genome shotgun sequence of Streptomyces nojiriensis NBRC 13794.</title>
        <authorList>
            <person name="Komaki H."/>
            <person name="Tamura T."/>
        </authorList>
    </citation>
    <scope>NUCLEOTIDE SEQUENCE [LARGE SCALE GENOMIC DNA]</scope>
    <source>
        <strain evidence="3">NBRC 13794</strain>
    </source>
</reference>
<dbReference type="EMBL" id="BNEC01000005">
    <property type="protein sequence ID" value="GHI70090.1"/>
    <property type="molecule type" value="Genomic_DNA"/>
</dbReference>
<evidence type="ECO:0000313" key="3">
    <source>
        <dbReference type="Proteomes" id="UP000613974"/>
    </source>
</evidence>
<evidence type="ECO:0000256" key="1">
    <source>
        <dbReference type="SAM" id="MobiDB-lite"/>
    </source>
</evidence>
<feature type="region of interest" description="Disordered" evidence="1">
    <location>
        <begin position="1"/>
        <end position="44"/>
    </location>
</feature>
<keyword evidence="3" id="KW-1185">Reference proteome</keyword>
<evidence type="ECO:0008006" key="4">
    <source>
        <dbReference type="Google" id="ProtNLM"/>
    </source>
</evidence>
<comment type="caution">
    <text evidence="2">The sequence shown here is derived from an EMBL/GenBank/DDBJ whole genome shotgun (WGS) entry which is preliminary data.</text>
</comment>